<feature type="signal peptide" evidence="1">
    <location>
        <begin position="1"/>
        <end position="20"/>
    </location>
</feature>
<name>A0ABN3Q4K9_9ACTN</name>
<keyword evidence="1" id="KW-0732">Signal</keyword>
<evidence type="ECO:0000313" key="2">
    <source>
        <dbReference type="EMBL" id="GAA2613291.1"/>
    </source>
</evidence>
<evidence type="ECO:0000313" key="3">
    <source>
        <dbReference type="Proteomes" id="UP001501509"/>
    </source>
</evidence>
<gene>
    <name evidence="2" type="ORF">GCM10010411_55240</name>
</gene>
<accession>A0ABN3Q4K9</accession>
<protein>
    <recommendedName>
        <fullName evidence="4">Arylsulfatase</fullName>
    </recommendedName>
</protein>
<dbReference type="EMBL" id="BAAATD010000007">
    <property type="protein sequence ID" value="GAA2613291.1"/>
    <property type="molecule type" value="Genomic_DNA"/>
</dbReference>
<dbReference type="InterPro" id="IPR053714">
    <property type="entry name" value="Iso_Racemase_Enz_sf"/>
</dbReference>
<comment type="caution">
    <text evidence="2">The sequence shown here is derived from an EMBL/GenBank/DDBJ whole genome shotgun (WGS) entry which is preliminary data.</text>
</comment>
<proteinExistence type="predicted"/>
<reference evidence="2 3" key="1">
    <citation type="journal article" date="2019" name="Int. J. Syst. Evol. Microbiol.">
        <title>The Global Catalogue of Microorganisms (GCM) 10K type strain sequencing project: providing services to taxonomists for standard genome sequencing and annotation.</title>
        <authorList>
            <consortium name="The Broad Institute Genomics Platform"/>
            <consortium name="The Broad Institute Genome Sequencing Center for Infectious Disease"/>
            <person name="Wu L."/>
            <person name="Ma J."/>
        </authorList>
    </citation>
    <scope>NUCLEOTIDE SEQUENCE [LARGE SCALE GENOMIC DNA]</scope>
    <source>
        <strain evidence="2 3">JCM 6833</strain>
    </source>
</reference>
<feature type="chain" id="PRO_5047159279" description="Arylsulfatase" evidence="1">
    <location>
        <begin position="21"/>
        <end position="224"/>
    </location>
</feature>
<dbReference type="Proteomes" id="UP001501509">
    <property type="component" value="Unassembled WGS sequence"/>
</dbReference>
<dbReference type="RefSeq" id="WP_344545351.1">
    <property type="nucleotide sequence ID" value="NZ_BAAATD010000007.1"/>
</dbReference>
<keyword evidence="3" id="KW-1185">Reference proteome</keyword>
<evidence type="ECO:0000256" key="1">
    <source>
        <dbReference type="SAM" id="SignalP"/>
    </source>
</evidence>
<organism evidence="2 3">
    <name type="scientific">Actinomadura fulvescens</name>
    <dbReference type="NCBI Taxonomy" id="46160"/>
    <lineage>
        <taxon>Bacteria</taxon>
        <taxon>Bacillati</taxon>
        <taxon>Actinomycetota</taxon>
        <taxon>Actinomycetes</taxon>
        <taxon>Streptosporangiales</taxon>
        <taxon>Thermomonosporaceae</taxon>
        <taxon>Actinomadura</taxon>
    </lineage>
</organism>
<dbReference type="Gene3D" id="3.40.50.12500">
    <property type="match status" value="1"/>
</dbReference>
<evidence type="ECO:0008006" key="4">
    <source>
        <dbReference type="Google" id="ProtNLM"/>
    </source>
</evidence>
<sequence>MRPRIALISATPAAIGPAMAGLAEAFPEAEVWNLLDDKLLDDADAAGGLTERLCERMRGLIHHAVSGGADGILLTCSMYGAVTGTVETGIPVLAPDEAAFSAVAGGGYGHVLVVASLETALADSVSRLRRAAGPAVAVDGVVCPGAFEAAKRADRPALLDALLTTVRDSSSEAFLLAQYSLAPVADELAQALDRPVVSGPQAAAARLRTAIAGPALDVRDGRAR</sequence>